<dbReference type="GO" id="GO:0009395">
    <property type="term" value="P:phospholipid catabolic process"/>
    <property type="evidence" value="ECO:0007669"/>
    <property type="project" value="TreeGrafter"/>
</dbReference>
<sequence>MHGTLDLCGSSYDTQSHSLFRTLDAAHHKDFHQPSIDDADLSHGGPREPWHDIRFGIDLRAFEHLITPPSPVNFPGSSNDHEAWNVCRSSSPSTASSRRTSRW</sequence>
<name>A0A6G1CX49_9ORYZ</name>
<keyword evidence="1" id="KW-0677">Repeat</keyword>
<dbReference type="OrthoDB" id="71549at2759"/>
<gene>
    <name evidence="4" type="ORF">E2562_036085</name>
</gene>
<dbReference type="GO" id="GO:0004630">
    <property type="term" value="F:phospholipase D activity"/>
    <property type="evidence" value="ECO:0007669"/>
    <property type="project" value="TreeGrafter"/>
</dbReference>
<evidence type="ECO:0000256" key="1">
    <source>
        <dbReference type="ARBA" id="ARBA00022737"/>
    </source>
</evidence>
<evidence type="ECO:0000256" key="2">
    <source>
        <dbReference type="ARBA" id="ARBA00023098"/>
    </source>
</evidence>
<comment type="caution">
    <text evidence="4">The sequence shown here is derived from an EMBL/GenBank/DDBJ whole genome shotgun (WGS) entry which is preliminary data.</text>
</comment>
<evidence type="ECO:0000313" key="5">
    <source>
        <dbReference type="Proteomes" id="UP000479710"/>
    </source>
</evidence>
<evidence type="ECO:0000256" key="3">
    <source>
        <dbReference type="SAM" id="MobiDB-lite"/>
    </source>
</evidence>
<protein>
    <submittedName>
        <fullName evidence="4">Uncharacterized protein</fullName>
    </submittedName>
</protein>
<feature type="compositionally biased region" description="Low complexity" evidence="3">
    <location>
        <begin position="88"/>
        <end position="103"/>
    </location>
</feature>
<dbReference type="PANTHER" id="PTHR18896">
    <property type="entry name" value="PHOSPHOLIPASE D"/>
    <property type="match status" value="1"/>
</dbReference>
<accession>A0A6G1CX49</accession>
<dbReference type="Proteomes" id="UP000479710">
    <property type="component" value="Unassembled WGS sequence"/>
</dbReference>
<dbReference type="EMBL" id="SPHZ02000008">
    <property type="protein sequence ID" value="KAF0904687.1"/>
    <property type="molecule type" value="Genomic_DNA"/>
</dbReference>
<proteinExistence type="predicted"/>
<keyword evidence="2" id="KW-0443">Lipid metabolism</keyword>
<dbReference type="PANTHER" id="PTHR18896:SF59">
    <property type="entry name" value="PHOSPHOLIPASE D ALPHA 2"/>
    <property type="match status" value="1"/>
</dbReference>
<evidence type="ECO:0000313" key="4">
    <source>
        <dbReference type="EMBL" id="KAF0904687.1"/>
    </source>
</evidence>
<feature type="region of interest" description="Disordered" evidence="3">
    <location>
        <begin position="73"/>
        <end position="103"/>
    </location>
</feature>
<reference evidence="4 5" key="1">
    <citation type="submission" date="2019-11" db="EMBL/GenBank/DDBJ databases">
        <title>Whole genome sequence of Oryza granulata.</title>
        <authorList>
            <person name="Li W."/>
        </authorList>
    </citation>
    <scope>NUCLEOTIDE SEQUENCE [LARGE SCALE GENOMIC DNA]</scope>
    <source>
        <strain evidence="5">cv. Menghai</strain>
        <tissue evidence="4">Leaf</tissue>
    </source>
</reference>
<keyword evidence="5" id="KW-1185">Reference proteome</keyword>
<dbReference type="AlphaFoldDB" id="A0A6G1CX49"/>
<dbReference type="InterPro" id="IPR015679">
    <property type="entry name" value="PLipase_D_fam"/>
</dbReference>
<dbReference type="GO" id="GO:0005886">
    <property type="term" value="C:plasma membrane"/>
    <property type="evidence" value="ECO:0007669"/>
    <property type="project" value="TreeGrafter"/>
</dbReference>
<organism evidence="4 5">
    <name type="scientific">Oryza meyeriana var. granulata</name>
    <dbReference type="NCBI Taxonomy" id="110450"/>
    <lineage>
        <taxon>Eukaryota</taxon>
        <taxon>Viridiplantae</taxon>
        <taxon>Streptophyta</taxon>
        <taxon>Embryophyta</taxon>
        <taxon>Tracheophyta</taxon>
        <taxon>Spermatophyta</taxon>
        <taxon>Magnoliopsida</taxon>
        <taxon>Liliopsida</taxon>
        <taxon>Poales</taxon>
        <taxon>Poaceae</taxon>
        <taxon>BOP clade</taxon>
        <taxon>Oryzoideae</taxon>
        <taxon>Oryzeae</taxon>
        <taxon>Oryzinae</taxon>
        <taxon>Oryza</taxon>
        <taxon>Oryza meyeriana</taxon>
    </lineage>
</organism>